<protein>
    <recommendedName>
        <fullName evidence="1">Cupin type-2 domain-containing protein</fullName>
    </recommendedName>
</protein>
<dbReference type="InterPro" id="IPR013096">
    <property type="entry name" value="Cupin_2"/>
</dbReference>
<name>A0AAD7UJN9_9STRA</name>
<proteinExistence type="predicted"/>
<comment type="caution">
    <text evidence="2">The sequence shown here is derived from an EMBL/GenBank/DDBJ whole genome shotgun (WGS) entry which is preliminary data.</text>
</comment>
<feature type="domain" description="Cupin type-2" evidence="1">
    <location>
        <begin position="71"/>
        <end position="133"/>
    </location>
</feature>
<sequence length="215" mass="23295">MSAPKMVECGNATGAEAEAARKRLLDCGYAVQDAQLGIIHCNDQPGCEKFEWIENGFIQCFVDVDGRSARVMDYAPGQQLQPHKHDIHEYFEIRGGSVLVSKWSTSGAVESYTLKAGDLLEIPAGVPHALHCDPSAGLQFHELVGTGEEAFNKRSTEFLVTQGYNMAHPSCAVLNTGQGDLAATPKAPRSLRCTSRPALPYLGEQFGSLRGTDRD</sequence>
<organism evidence="2 3">
    <name type="scientific">Chrysophaeum taylorii</name>
    <dbReference type="NCBI Taxonomy" id="2483200"/>
    <lineage>
        <taxon>Eukaryota</taxon>
        <taxon>Sar</taxon>
        <taxon>Stramenopiles</taxon>
        <taxon>Ochrophyta</taxon>
        <taxon>Pelagophyceae</taxon>
        <taxon>Pelagomonadales</taxon>
        <taxon>Pelagomonadaceae</taxon>
        <taxon>Chrysophaeum</taxon>
    </lineage>
</organism>
<dbReference type="InterPro" id="IPR011051">
    <property type="entry name" value="RmlC_Cupin_sf"/>
</dbReference>
<dbReference type="InterPro" id="IPR014710">
    <property type="entry name" value="RmlC-like_jellyroll"/>
</dbReference>
<dbReference type="Gene3D" id="2.60.120.10">
    <property type="entry name" value="Jelly Rolls"/>
    <property type="match status" value="1"/>
</dbReference>
<dbReference type="AlphaFoldDB" id="A0AAD7UJN9"/>
<evidence type="ECO:0000313" key="2">
    <source>
        <dbReference type="EMBL" id="KAJ8606867.1"/>
    </source>
</evidence>
<dbReference type="SUPFAM" id="SSF51182">
    <property type="entry name" value="RmlC-like cupins"/>
    <property type="match status" value="1"/>
</dbReference>
<dbReference type="CDD" id="cd02208">
    <property type="entry name" value="cupin_RmlC-like"/>
    <property type="match status" value="1"/>
</dbReference>
<keyword evidence="3" id="KW-1185">Reference proteome</keyword>
<dbReference type="Pfam" id="PF07883">
    <property type="entry name" value="Cupin_2"/>
    <property type="match status" value="1"/>
</dbReference>
<dbReference type="Proteomes" id="UP001230188">
    <property type="component" value="Unassembled WGS sequence"/>
</dbReference>
<accession>A0AAD7UJN9</accession>
<evidence type="ECO:0000259" key="1">
    <source>
        <dbReference type="Pfam" id="PF07883"/>
    </source>
</evidence>
<gene>
    <name evidence="2" type="ORF">CTAYLR_010264</name>
</gene>
<reference evidence="2" key="1">
    <citation type="submission" date="2023-01" db="EMBL/GenBank/DDBJ databases">
        <title>Metagenome sequencing of chrysophaentin producing Chrysophaeum taylorii.</title>
        <authorList>
            <person name="Davison J."/>
            <person name="Bewley C."/>
        </authorList>
    </citation>
    <scope>NUCLEOTIDE SEQUENCE</scope>
    <source>
        <strain evidence="2">NIES-1699</strain>
    </source>
</reference>
<dbReference type="EMBL" id="JAQMWT010000245">
    <property type="protein sequence ID" value="KAJ8606867.1"/>
    <property type="molecule type" value="Genomic_DNA"/>
</dbReference>
<evidence type="ECO:0000313" key="3">
    <source>
        <dbReference type="Proteomes" id="UP001230188"/>
    </source>
</evidence>